<evidence type="ECO:0000259" key="2">
    <source>
        <dbReference type="Pfam" id="PF02481"/>
    </source>
</evidence>
<dbReference type="GO" id="GO:0009294">
    <property type="term" value="P:DNA-mediated transformation"/>
    <property type="evidence" value="ECO:0007669"/>
    <property type="project" value="InterPro"/>
</dbReference>
<dbReference type="Gene3D" id="1.10.10.10">
    <property type="entry name" value="Winged helix-like DNA-binding domain superfamily/Winged helix DNA-binding domain"/>
    <property type="match status" value="1"/>
</dbReference>
<dbReference type="STRING" id="29341.RSJ17_14460"/>
<dbReference type="PANTHER" id="PTHR43022:SF1">
    <property type="entry name" value="PROTEIN SMF"/>
    <property type="match status" value="1"/>
</dbReference>
<dbReference type="AlphaFoldDB" id="A0A0C1RA96"/>
<comment type="similarity">
    <text evidence="1">Belongs to the DprA/Smf family.</text>
</comment>
<dbReference type="PANTHER" id="PTHR43022">
    <property type="entry name" value="PROTEIN SMF"/>
    <property type="match status" value="1"/>
</dbReference>
<evidence type="ECO:0000313" key="5">
    <source>
        <dbReference type="Proteomes" id="UP000031366"/>
    </source>
</evidence>
<sequence>MDKYKLWFASVELSDHIKIKLLEELRNEKNIYDYAFSMKGSNNKIIDRLLQGFDDNKINSIHKTMERDKIHTVTFNEPKYPQKLINIDNSPYILFYKGDIERLEDDSKKLSIVGSRRATHYGKNIVDIICKELKNYDVQIISGMAKGIDGIAHRSSLDNDIYTCAILGSGVNVIYPKENFKLYEDILNRGGCVVSEFLPDKSPEKHNFPQRNRIISGMSDLILVIEAGERSGSLITASTALEQGRDVMAVPGSIFSMESKGCNKLIKEGAFVFTSTEDIINILKLNIIRQENDKKISKSSEKNDKIYNLLGENPIHIDDIVRSTNIDIKQLYGLLFEMQLKDEIYCLHGNYYAKVNKGI</sequence>
<dbReference type="InterPro" id="IPR036388">
    <property type="entry name" value="WH-like_DNA-bd_sf"/>
</dbReference>
<proteinExistence type="inferred from homology"/>
<dbReference type="EMBL" id="AYSO01000015">
    <property type="protein sequence ID" value="KIE47366.1"/>
    <property type="molecule type" value="Genomic_DNA"/>
</dbReference>
<gene>
    <name evidence="4" type="primary">dprA</name>
    <name evidence="4" type="ORF">U732_1146</name>
</gene>
<dbReference type="RefSeq" id="WP_039631940.1">
    <property type="nucleotide sequence ID" value="NZ_AYSO01000015.1"/>
</dbReference>
<dbReference type="Pfam" id="PF02481">
    <property type="entry name" value="DNA_processg_A"/>
    <property type="match status" value="1"/>
</dbReference>
<dbReference type="OrthoDB" id="9785707at2"/>
<dbReference type="InterPro" id="IPR041614">
    <property type="entry name" value="DprA_WH"/>
</dbReference>
<comment type="caution">
    <text evidence="4">The sequence shown here is derived from an EMBL/GenBank/DDBJ whole genome shotgun (WGS) entry which is preliminary data.</text>
</comment>
<organism evidence="4 5">
    <name type="scientific">Clostridium argentinense CDC 2741</name>
    <dbReference type="NCBI Taxonomy" id="1418104"/>
    <lineage>
        <taxon>Bacteria</taxon>
        <taxon>Bacillati</taxon>
        <taxon>Bacillota</taxon>
        <taxon>Clostridia</taxon>
        <taxon>Eubacteriales</taxon>
        <taxon>Clostridiaceae</taxon>
        <taxon>Clostridium</taxon>
    </lineage>
</organism>
<accession>A0A0C1RA96</accession>
<name>A0A0C1RA96_9CLOT</name>
<dbReference type="Proteomes" id="UP000031366">
    <property type="component" value="Unassembled WGS sequence"/>
</dbReference>
<dbReference type="NCBIfam" id="TIGR00732">
    <property type="entry name" value="dprA"/>
    <property type="match status" value="1"/>
</dbReference>
<dbReference type="Pfam" id="PF17782">
    <property type="entry name" value="WHD_DprA"/>
    <property type="match status" value="1"/>
</dbReference>
<reference evidence="4 5" key="1">
    <citation type="journal article" date="2015" name="Infect. Genet. Evol.">
        <title>Genomic sequences of six botulinum neurotoxin-producing strains representing three clostridial species illustrate the mobility and diversity of botulinum neurotoxin genes.</title>
        <authorList>
            <person name="Smith T.J."/>
            <person name="Hill K.K."/>
            <person name="Xie G."/>
            <person name="Foley B.T."/>
            <person name="Williamson C.H."/>
            <person name="Foster J.T."/>
            <person name="Johnson S.L."/>
            <person name="Chertkov O."/>
            <person name="Teshima H."/>
            <person name="Gibbons H.S."/>
            <person name="Johnsky L.A."/>
            <person name="Karavis M.A."/>
            <person name="Smith L.A."/>
        </authorList>
    </citation>
    <scope>NUCLEOTIDE SEQUENCE [LARGE SCALE GENOMIC DNA]</scope>
    <source>
        <strain evidence="4 5">CDC 2741</strain>
    </source>
</reference>
<dbReference type="InterPro" id="IPR057666">
    <property type="entry name" value="DrpA_SLOG"/>
</dbReference>
<keyword evidence="5" id="KW-1185">Reference proteome</keyword>
<evidence type="ECO:0000259" key="3">
    <source>
        <dbReference type="Pfam" id="PF17782"/>
    </source>
</evidence>
<dbReference type="InterPro" id="IPR003488">
    <property type="entry name" value="DprA"/>
</dbReference>
<feature type="domain" description="Smf/DprA SLOG" evidence="2">
    <location>
        <begin position="72"/>
        <end position="283"/>
    </location>
</feature>
<feature type="domain" description="DprA winged helix" evidence="3">
    <location>
        <begin position="298"/>
        <end position="350"/>
    </location>
</feature>
<evidence type="ECO:0000313" key="4">
    <source>
        <dbReference type="EMBL" id="KIE47366.1"/>
    </source>
</evidence>
<dbReference type="Gene3D" id="3.40.50.450">
    <property type="match status" value="1"/>
</dbReference>
<protein>
    <submittedName>
        <fullName evidence="4">DNA protecting protein DprA</fullName>
    </submittedName>
</protein>
<evidence type="ECO:0000256" key="1">
    <source>
        <dbReference type="ARBA" id="ARBA00006525"/>
    </source>
</evidence>
<dbReference type="SUPFAM" id="SSF102405">
    <property type="entry name" value="MCP/YpsA-like"/>
    <property type="match status" value="1"/>
</dbReference>